<dbReference type="EMBL" id="CP002360">
    <property type="protein sequence ID" value="AEE96004.1"/>
    <property type="molecule type" value="Genomic_DNA"/>
</dbReference>
<dbReference type="HOGENOM" id="CLU_168343_3_0_9"/>
<dbReference type="STRING" id="697281.Mahau_0806"/>
<dbReference type="KEGG" id="mas:Mahau_0806"/>
<dbReference type="RefSeq" id="WP_013780434.1">
    <property type="nucleotide sequence ID" value="NC_015520.1"/>
</dbReference>
<organism evidence="1 2">
    <name type="scientific">Mahella australiensis (strain DSM 15567 / CIP 107919 / 50-1 BON)</name>
    <dbReference type="NCBI Taxonomy" id="697281"/>
    <lineage>
        <taxon>Bacteria</taxon>
        <taxon>Bacillati</taxon>
        <taxon>Bacillota</taxon>
        <taxon>Clostridia</taxon>
        <taxon>Thermoanaerobacterales</taxon>
        <taxon>Thermoanaerobacterales Family IV. Incertae Sedis</taxon>
        <taxon>Mahella</taxon>
    </lineage>
</organism>
<dbReference type="Proteomes" id="UP000008457">
    <property type="component" value="Chromosome"/>
</dbReference>
<sequence length="101" mass="11170">MPAKEPEPKKIVKDVPHTVVMQNRERMTITGVNDVESFNEEIISVSTSVGYVIVKGTGLHINKLSLDDGELMVEGYIDGLNYTDKIDSHGKTSGFLGKMFK</sequence>
<dbReference type="NCBIfam" id="TIGR02892">
    <property type="entry name" value="spore_yabP"/>
    <property type="match status" value="1"/>
</dbReference>
<keyword evidence="2" id="KW-1185">Reference proteome</keyword>
<protein>
    <submittedName>
        <fullName evidence="1">Sporulation protein YabP</fullName>
    </submittedName>
</protein>
<dbReference type="PIRSF" id="PIRSF011576">
    <property type="entry name" value="YabP"/>
    <property type="match status" value="1"/>
</dbReference>
<evidence type="ECO:0000313" key="1">
    <source>
        <dbReference type="EMBL" id="AEE96004.1"/>
    </source>
</evidence>
<accession>F4A1H0</accession>
<gene>
    <name evidence="1" type="ordered locus">Mahau_0806</name>
</gene>
<dbReference type="eggNOG" id="ENOG5032YWW">
    <property type="taxonomic scope" value="Bacteria"/>
</dbReference>
<reference evidence="1 2" key="2">
    <citation type="journal article" date="2011" name="Stand. Genomic Sci.">
        <title>Complete genome sequence of Mahella australiensis type strain (50-1 BON).</title>
        <authorList>
            <person name="Sikorski J."/>
            <person name="Teshima H."/>
            <person name="Nolan M."/>
            <person name="Lucas S."/>
            <person name="Hammon N."/>
            <person name="Deshpande S."/>
            <person name="Cheng J.F."/>
            <person name="Pitluck S."/>
            <person name="Liolios K."/>
            <person name="Pagani I."/>
            <person name="Ivanova N."/>
            <person name="Huntemann M."/>
            <person name="Mavromatis K."/>
            <person name="Ovchinikova G."/>
            <person name="Pati A."/>
            <person name="Tapia R."/>
            <person name="Han C."/>
            <person name="Goodwin L."/>
            <person name="Chen A."/>
            <person name="Palaniappan K."/>
            <person name="Land M."/>
            <person name="Hauser L."/>
            <person name="Ngatchou-Djao O.D."/>
            <person name="Rohde M."/>
            <person name="Pukall R."/>
            <person name="Spring S."/>
            <person name="Abt B."/>
            <person name="Goker M."/>
            <person name="Detter J.C."/>
            <person name="Woyke T."/>
            <person name="Bristow J."/>
            <person name="Markowitz V."/>
            <person name="Hugenholtz P."/>
            <person name="Eisen J.A."/>
            <person name="Kyrpides N.C."/>
            <person name="Klenk H.P."/>
            <person name="Lapidus A."/>
        </authorList>
    </citation>
    <scope>NUCLEOTIDE SEQUENCE [LARGE SCALE GENOMIC DNA]</scope>
    <source>
        <strain evidence="2">DSM 15567 / CIP 107919 / 50-1 BON</strain>
    </source>
</reference>
<proteinExistence type="predicted"/>
<name>F4A1H0_MAHA5</name>
<dbReference type="Pfam" id="PF07873">
    <property type="entry name" value="YabP"/>
    <property type="match status" value="1"/>
</dbReference>
<dbReference type="InterPro" id="IPR012504">
    <property type="entry name" value="Spore_YabP"/>
</dbReference>
<dbReference type="GO" id="GO:0030435">
    <property type="term" value="P:sporulation resulting in formation of a cellular spore"/>
    <property type="evidence" value="ECO:0007669"/>
    <property type="project" value="InterPro"/>
</dbReference>
<dbReference type="InterPro" id="IPR022476">
    <property type="entry name" value="Spore_YabP/YqfC"/>
</dbReference>
<dbReference type="AlphaFoldDB" id="F4A1H0"/>
<reference evidence="2" key="1">
    <citation type="submission" date="2010-11" db="EMBL/GenBank/DDBJ databases">
        <title>The complete genome of Mahella australiensis DSM 15567.</title>
        <authorList>
            <consortium name="US DOE Joint Genome Institute (JGI-PGF)"/>
            <person name="Lucas S."/>
            <person name="Copeland A."/>
            <person name="Lapidus A."/>
            <person name="Bruce D."/>
            <person name="Goodwin L."/>
            <person name="Pitluck S."/>
            <person name="Kyrpides N."/>
            <person name="Mavromatis K."/>
            <person name="Pagani I."/>
            <person name="Ivanova N."/>
            <person name="Teshima H."/>
            <person name="Brettin T."/>
            <person name="Detter J.C."/>
            <person name="Han C."/>
            <person name="Tapia R."/>
            <person name="Land M."/>
            <person name="Hauser L."/>
            <person name="Markowitz V."/>
            <person name="Cheng J.-F."/>
            <person name="Hugenholtz P."/>
            <person name="Woyke T."/>
            <person name="Wu D."/>
            <person name="Spring S."/>
            <person name="Pukall R."/>
            <person name="Steenblock K."/>
            <person name="Schneider S."/>
            <person name="Klenk H.-P."/>
            <person name="Eisen J.A."/>
        </authorList>
    </citation>
    <scope>NUCLEOTIDE SEQUENCE [LARGE SCALE GENOMIC DNA]</scope>
    <source>
        <strain evidence="2">DSM 15567 / CIP 107919 / 50-1 BON</strain>
    </source>
</reference>
<dbReference type="Gene3D" id="2.60.40.2000">
    <property type="match status" value="1"/>
</dbReference>
<dbReference type="InterPro" id="IPR038705">
    <property type="entry name" value="YabP_sf"/>
</dbReference>
<evidence type="ECO:0000313" key="2">
    <source>
        <dbReference type="Proteomes" id="UP000008457"/>
    </source>
</evidence>